<evidence type="ECO:0000256" key="1">
    <source>
        <dbReference type="SAM" id="MobiDB-lite"/>
    </source>
</evidence>
<evidence type="ECO:0000313" key="2">
    <source>
        <dbReference type="EMBL" id="ETO03940.1"/>
    </source>
</evidence>
<organism evidence="2 3">
    <name type="scientific">Reticulomyxa filosa</name>
    <dbReference type="NCBI Taxonomy" id="46433"/>
    <lineage>
        <taxon>Eukaryota</taxon>
        <taxon>Sar</taxon>
        <taxon>Rhizaria</taxon>
        <taxon>Retaria</taxon>
        <taxon>Foraminifera</taxon>
        <taxon>Monothalamids</taxon>
        <taxon>Reticulomyxidae</taxon>
        <taxon>Reticulomyxa</taxon>
    </lineage>
</organism>
<sequence length="189" mass="21069">MIDICQQDMNDCGMGCPVFVPCAELEPLDDEMQLIIPGARMEVADEEEEDNDDEERKTGSLSPRDDFGSGSGSGSGSEAEAEFATGLRIHDTNCVVSNDVKECVRLVPLALARVSNDIDLKLLDFHPNDKRPHAHSQFPHIQGCVLLAYKPIDFAVHFYQYPHQANATLIEFQRRSGDVFVFQVLLLFI</sequence>
<name>X6LT99_RETFI</name>
<dbReference type="EMBL" id="ASPP01031202">
    <property type="protein sequence ID" value="ETO03940.1"/>
    <property type="molecule type" value="Genomic_DNA"/>
</dbReference>
<protein>
    <submittedName>
        <fullName evidence="2">Uncharacterized protein</fullName>
    </submittedName>
</protein>
<dbReference type="AlphaFoldDB" id="X6LT99"/>
<proteinExistence type="predicted"/>
<comment type="caution">
    <text evidence="2">The sequence shown here is derived from an EMBL/GenBank/DDBJ whole genome shotgun (WGS) entry which is preliminary data.</text>
</comment>
<feature type="region of interest" description="Disordered" evidence="1">
    <location>
        <begin position="42"/>
        <end position="79"/>
    </location>
</feature>
<feature type="compositionally biased region" description="Basic and acidic residues" evidence="1">
    <location>
        <begin position="54"/>
        <end position="67"/>
    </location>
</feature>
<gene>
    <name evidence="2" type="ORF">RFI_33462</name>
</gene>
<accession>X6LT99</accession>
<keyword evidence="3" id="KW-1185">Reference proteome</keyword>
<feature type="non-terminal residue" evidence="2">
    <location>
        <position position="189"/>
    </location>
</feature>
<reference evidence="2 3" key="1">
    <citation type="journal article" date="2013" name="Curr. Biol.">
        <title>The Genome of the Foraminiferan Reticulomyxa filosa.</title>
        <authorList>
            <person name="Glockner G."/>
            <person name="Hulsmann N."/>
            <person name="Schleicher M."/>
            <person name="Noegel A.A."/>
            <person name="Eichinger L."/>
            <person name="Gallinger C."/>
            <person name="Pawlowski J."/>
            <person name="Sierra R."/>
            <person name="Euteneuer U."/>
            <person name="Pillet L."/>
            <person name="Moustafa A."/>
            <person name="Platzer M."/>
            <person name="Groth M."/>
            <person name="Szafranski K."/>
            <person name="Schliwa M."/>
        </authorList>
    </citation>
    <scope>NUCLEOTIDE SEQUENCE [LARGE SCALE GENOMIC DNA]</scope>
</reference>
<feature type="compositionally biased region" description="Acidic residues" evidence="1">
    <location>
        <begin position="44"/>
        <end position="53"/>
    </location>
</feature>
<dbReference type="Proteomes" id="UP000023152">
    <property type="component" value="Unassembled WGS sequence"/>
</dbReference>
<evidence type="ECO:0000313" key="3">
    <source>
        <dbReference type="Proteomes" id="UP000023152"/>
    </source>
</evidence>